<dbReference type="Proteomes" id="UP000299102">
    <property type="component" value="Unassembled WGS sequence"/>
</dbReference>
<organism evidence="1 2">
    <name type="scientific">Eumeta variegata</name>
    <name type="common">Bagworm moth</name>
    <name type="synonym">Eumeta japonica</name>
    <dbReference type="NCBI Taxonomy" id="151549"/>
    <lineage>
        <taxon>Eukaryota</taxon>
        <taxon>Metazoa</taxon>
        <taxon>Ecdysozoa</taxon>
        <taxon>Arthropoda</taxon>
        <taxon>Hexapoda</taxon>
        <taxon>Insecta</taxon>
        <taxon>Pterygota</taxon>
        <taxon>Neoptera</taxon>
        <taxon>Endopterygota</taxon>
        <taxon>Lepidoptera</taxon>
        <taxon>Glossata</taxon>
        <taxon>Ditrysia</taxon>
        <taxon>Tineoidea</taxon>
        <taxon>Psychidae</taxon>
        <taxon>Oiketicinae</taxon>
        <taxon>Eumeta</taxon>
    </lineage>
</organism>
<gene>
    <name evidence="1" type="ORF">EVAR_17847_1</name>
</gene>
<protein>
    <submittedName>
        <fullName evidence="1">Uncharacterized protein</fullName>
    </submittedName>
</protein>
<evidence type="ECO:0000313" key="2">
    <source>
        <dbReference type="Proteomes" id="UP000299102"/>
    </source>
</evidence>
<dbReference type="EMBL" id="BGZK01000086">
    <property type="protein sequence ID" value="GBP17367.1"/>
    <property type="molecule type" value="Genomic_DNA"/>
</dbReference>
<reference evidence="1 2" key="1">
    <citation type="journal article" date="2019" name="Commun. Biol.">
        <title>The bagworm genome reveals a unique fibroin gene that provides high tensile strength.</title>
        <authorList>
            <person name="Kono N."/>
            <person name="Nakamura H."/>
            <person name="Ohtoshi R."/>
            <person name="Tomita M."/>
            <person name="Numata K."/>
            <person name="Arakawa K."/>
        </authorList>
    </citation>
    <scope>NUCLEOTIDE SEQUENCE [LARGE SCALE GENOMIC DNA]</scope>
</reference>
<name>A0A4C1TTP3_EUMVA</name>
<keyword evidence="2" id="KW-1185">Reference proteome</keyword>
<comment type="caution">
    <text evidence="1">The sequence shown here is derived from an EMBL/GenBank/DDBJ whole genome shotgun (WGS) entry which is preliminary data.</text>
</comment>
<sequence>MALAIEAAGRSVSWAKEDNGLATRESEWSLPPMNTHIILPEELLLRCYFICGAGIGYTIEERMGHRNSYSLD</sequence>
<evidence type="ECO:0000313" key="1">
    <source>
        <dbReference type="EMBL" id="GBP17367.1"/>
    </source>
</evidence>
<dbReference type="AlphaFoldDB" id="A0A4C1TTP3"/>
<proteinExistence type="predicted"/>
<accession>A0A4C1TTP3</accession>